<dbReference type="eggNOG" id="ENOG502S2NB">
    <property type="taxonomic scope" value="Eukaryota"/>
</dbReference>
<dbReference type="InterPro" id="IPR005605">
    <property type="entry name" value="Spo7"/>
</dbReference>
<evidence type="ECO:0000256" key="3">
    <source>
        <dbReference type="ARBA" id="ARBA00010998"/>
    </source>
</evidence>
<feature type="region of interest" description="Disordered" evidence="12">
    <location>
        <begin position="146"/>
        <end position="167"/>
    </location>
</feature>
<feature type="compositionally biased region" description="Low complexity" evidence="12">
    <location>
        <begin position="1050"/>
        <end position="1093"/>
    </location>
</feature>
<feature type="compositionally biased region" description="Polar residues" evidence="12">
    <location>
        <begin position="272"/>
        <end position="284"/>
    </location>
</feature>
<evidence type="ECO:0000259" key="14">
    <source>
        <dbReference type="Pfam" id="PF15456"/>
    </source>
</evidence>
<organism evidence="15 16">
    <name type="scientific">Mixia osmundae (strain CBS 9802 / IAM 14324 / JCM 22182 / KY 12970)</name>
    <dbReference type="NCBI Taxonomy" id="764103"/>
    <lineage>
        <taxon>Eukaryota</taxon>
        <taxon>Fungi</taxon>
        <taxon>Dikarya</taxon>
        <taxon>Basidiomycota</taxon>
        <taxon>Pucciniomycotina</taxon>
        <taxon>Mixiomycetes</taxon>
        <taxon>Mixiales</taxon>
        <taxon>Mixiaceae</taxon>
        <taxon>Mixia</taxon>
    </lineage>
</organism>
<feature type="region of interest" description="Disordered" evidence="12">
    <location>
        <begin position="1018"/>
        <end position="1117"/>
    </location>
</feature>
<protein>
    <recommendedName>
        <fullName evidence="10">Transmembrane protein 188</fullName>
    </recommendedName>
</protein>
<dbReference type="GO" id="GO:0006629">
    <property type="term" value="P:lipid metabolic process"/>
    <property type="evidence" value="ECO:0007669"/>
    <property type="project" value="UniProtKB-KW"/>
</dbReference>
<feature type="coiled-coil region" evidence="11">
    <location>
        <begin position="521"/>
        <end position="548"/>
    </location>
</feature>
<feature type="compositionally biased region" description="Polar residues" evidence="12">
    <location>
        <begin position="148"/>
        <end position="157"/>
    </location>
</feature>
<dbReference type="PANTHER" id="PTHR20996:SF1">
    <property type="entry name" value="NUCLEAR ENVELOPE PHOSPHATASE-REGULATORY SUBUNIT 1"/>
    <property type="match status" value="1"/>
</dbReference>
<feature type="compositionally biased region" description="Low complexity" evidence="12">
    <location>
        <begin position="958"/>
        <end position="969"/>
    </location>
</feature>
<sequence length="1117" mass="123943">MLRFLGYNKDEARSPTAGANGLSDSTPLAEGTDPFGDIELPFASAAHYANTGNEDRSFAADDSIVSNSTTATSVNNISMMGHDPDSQNELMSELMSSQIILEASSYRTLSFEELEEMKRESKVLKIRLKGLQKRIALVSRMRDAATRLSATPSTSARQADEDDELDQDMHKRKLDELSDMLDAVRERQAEIAQRQLEHMVAVLALIIRKRDAQDQANKFLPADASFNLNASLSSLDTSLAKTHRSASARFDGPHFFAGHRDASPGGVPSRDLLTTPQMGSPNTFSTYGLSPARPAEISNGGPSRVEQQVRIEELELELQQARSQLTQQQQKLDIVQAEHRTIQSTAEQTRAELVQARAESSQMKAEQLPQPTFDDDRQKIASTLQQVFSRHQQGRGTLALSLGEIPPPPAGANTDQLTRYISESLDTHFTTTHGHLEKVENDLALAQASSDGTLASLRNELAKATSDRDARSRELADMQQTHNQQGQRALDLEAQLRSAYADKGTAVSTVEKQHEATKTSLASLTKERDSLTTKLQESETKLADALAREERAIKALSEVWKALPASEARLKVAESDDLKTFRGVFEGRRAIGALFNDLTSGNKFSVDSFVERVNNLLADDKKLVERLLKHEASQGELKVNADRAQKSLGEASASVEAQKAQIRDLEERLEGTSAKEVGMLEKLNDLQADHEKMRQDKRRLEANAAAMATVAQDKAQLEQELKTLRAQPDQTDTVKRLERELAEANDDIANLQDEVDDLKNNEQKNRVQLLNELSSLQNEAQTLRSQLRQLKRAKPQAAWYPPPTKESYRDLLVFEERLKQNHERLKAQKRRYEAFLLGMVSAISVLCYKVVIDPSPYAALHYLFVGALLIGCTTLVLFFATGMYGEKIGYARKFVPQANRALRSFNIYLNTRIASPYSRWSLWRRSPAIQSSVTSPTTASHPGGSPKRGPVSPPRPRSPSSRTPIAPIPLSENPRGELIFSNKVSPAFREGYERYRGEWERRRQSTARPSWIQRFLPHPVSLSRGNTPPPNAEASKARATPVADRGRTFSRSSTPSQSRQSSPGRISPRSRRTSPGLSSSKGSIRSSPESSRPVTPVQEGAELSSDGESNFKGRPMW</sequence>
<keyword evidence="4" id="KW-0963">Cytoplasm</keyword>
<dbReference type="GO" id="GO:0071595">
    <property type="term" value="C:Nem1-Spo7 phosphatase complex"/>
    <property type="evidence" value="ECO:0007669"/>
    <property type="project" value="InterPro"/>
</dbReference>
<evidence type="ECO:0000256" key="13">
    <source>
        <dbReference type="SAM" id="Phobius"/>
    </source>
</evidence>
<feature type="transmembrane region" description="Helical" evidence="13">
    <location>
        <begin position="834"/>
        <end position="852"/>
    </location>
</feature>
<evidence type="ECO:0000313" key="16">
    <source>
        <dbReference type="Proteomes" id="UP000009131"/>
    </source>
</evidence>
<dbReference type="Pfam" id="PF03907">
    <property type="entry name" value="Spo7"/>
    <property type="match status" value="1"/>
</dbReference>
<dbReference type="OrthoDB" id="5599171at2759"/>
<dbReference type="Pfam" id="PF15456">
    <property type="entry name" value="Uds1"/>
    <property type="match status" value="1"/>
</dbReference>
<evidence type="ECO:0000256" key="8">
    <source>
        <dbReference type="ARBA" id="ARBA00023136"/>
    </source>
</evidence>
<gene>
    <name evidence="15" type="primary">Mo01661</name>
    <name evidence="15" type="ORF">E5Q_01661</name>
</gene>
<dbReference type="PANTHER" id="PTHR20996">
    <property type="entry name" value="NUCLEAR ENVELOPE PHOSPHATASE-REGULATORY SUBUNIT 1"/>
    <property type="match status" value="1"/>
</dbReference>
<keyword evidence="11" id="KW-0175">Coiled coil</keyword>
<dbReference type="RefSeq" id="XP_014564772.1">
    <property type="nucleotide sequence ID" value="XM_014709286.1"/>
</dbReference>
<dbReference type="HOGENOM" id="CLU_280902_0_0_1"/>
<feature type="region of interest" description="Disordered" evidence="12">
    <location>
        <begin position="261"/>
        <end position="284"/>
    </location>
</feature>
<evidence type="ECO:0000256" key="1">
    <source>
        <dbReference type="ARBA" id="ARBA00004232"/>
    </source>
</evidence>
<evidence type="ECO:0000256" key="5">
    <source>
        <dbReference type="ARBA" id="ARBA00022692"/>
    </source>
</evidence>
<comment type="caution">
    <text evidence="15">The sequence shown here is derived from an EMBL/GenBank/DDBJ whole genome shotgun (WGS) entry which is preliminary data.</text>
</comment>
<accession>G7DWQ9</accession>
<comment type="subcellular location">
    <subcellularLocation>
        <location evidence="2">Cytoplasm</location>
    </subcellularLocation>
    <subcellularLocation>
        <location evidence="1">Nucleus membrane</location>
        <topology evidence="1">Multi-pass membrane protein</topology>
    </subcellularLocation>
</comment>
<dbReference type="OMA" id="IDDYEVM"/>
<evidence type="ECO:0000313" key="15">
    <source>
        <dbReference type="EMBL" id="GAA95006.1"/>
    </source>
</evidence>
<feature type="region of interest" description="Disordered" evidence="12">
    <location>
        <begin position="932"/>
        <end position="974"/>
    </location>
</feature>
<feature type="region of interest" description="Disordered" evidence="12">
    <location>
        <begin position="465"/>
        <end position="487"/>
    </location>
</feature>
<evidence type="ECO:0000256" key="9">
    <source>
        <dbReference type="ARBA" id="ARBA00023242"/>
    </source>
</evidence>
<dbReference type="AlphaFoldDB" id="G7DWQ9"/>
<evidence type="ECO:0000256" key="7">
    <source>
        <dbReference type="ARBA" id="ARBA00023098"/>
    </source>
</evidence>
<name>G7DWQ9_MIXOS</name>
<feature type="coiled-coil region" evidence="11">
    <location>
        <begin position="167"/>
        <end position="194"/>
    </location>
</feature>
<evidence type="ECO:0000256" key="12">
    <source>
        <dbReference type="SAM" id="MobiDB-lite"/>
    </source>
</evidence>
<feature type="transmembrane region" description="Helical" evidence="13">
    <location>
        <begin position="858"/>
        <end position="884"/>
    </location>
</feature>
<evidence type="ECO:0000256" key="11">
    <source>
        <dbReference type="SAM" id="Coils"/>
    </source>
</evidence>
<dbReference type="EMBL" id="BABT02000054">
    <property type="protein sequence ID" value="GAA95006.1"/>
    <property type="molecule type" value="Genomic_DNA"/>
</dbReference>
<evidence type="ECO:0000256" key="2">
    <source>
        <dbReference type="ARBA" id="ARBA00004496"/>
    </source>
</evidence>
<keyword evidence="16" id="KW-1185">Reference proteome</keyword>
<dbReference type="InterPro" id="IPR019168">
    <property type="entry name" value="NEP1-R1"/>
</dbReference>
<dbReference type="InterPro" id="IPR029191">
    <property type="entry name" value="Uds1"/>
</dbReference>
<keyword evidence="6 13" id="KW-1133">Transmembrane helix</keyword>
<feature type="domain" description="Up-regulated during septation protein 1" evidence="14">
    <location>
        <begin position="93"/>
        <end position="205"/>
    </location>
</feature>
<dbReference type="InParanoid" id="G7DWQ9"/>
<feature type="coiled-coil region" evidence="11">
    <location>
        <begin position="648"/>
        <end position="835"/>
    </location>
</feature>
<feature type="compositionally biased region" description="Basic and acidic residues" evidence="12">
    <location>
        <begin position="465"/>
        <end position="476"/>
    </location>
</feature>
<dbReference type="GO" id="GO:0005737">
    <property type="term" value="C:cytoplasm"/>
    <property type="evidence" value="ECO:0007669"/>
    <property type="project" value="UniProtKB-SubCell"/>
</dbReference>
<dbReference type="STRING" id="764103.G7DWQ9"/>
<reference evidence="15 16" key="1">
    <citation type="journal article" date="2011" name="J. Gen. Appl. Microbiol.">
        <title>Draft genome sequencing of the enigmatic basidiomycete Mixia osmundae.</title>
        <authorList>
            <person name="Nishida H."/>
            <person name="Nagatsuka Y."/>
            <person name="Sugiyama J."/>
        </authorList>
    </citation>
    <scope>NUCLEOTIDE SEQUENCE [LARGE SCALE GENOMIC DNA]</scope>
    <source>
        <strain evidence="16">CBS 9802 / IAM 14324 / JCM 22182 / KY 12970</strain>
    </source>
</reference>
<evidence type="ECO:0000256" key="10">
    <source>
        <dbReference type="ARBA" id="ARBA00030458"/>
    </source>
</evidence>
<keyword evidence="7" id="KW-0443">Lipid metabolism</keyword>
<dbReference type="RefSeq" id="XP_014566741.1">
    <property type="nucleotide sequence ID" value="XM_014711255.1"/>
</dbReference>
<feature type="coiled-coil region" evidence="11">
    <location>
        <begin position="304"/>
        <end position="366"/>
    </location>
</feature>
<comment type="similarity">
    <text evidence="3">Belongs to the CNEP1R1 family.</text>
</comment>
<evidence type="ECO:0000256" key="4">
    <source>
        <dbReference type="ARBA" id="ARBA00022490"/>
    </source>
</evidence>
<reference evidence="15 16" key="2">
    <citation type="journal article" date="2012" name="Open Biol.">
        <title>Characteristics of nucleosomes and linker DNA regions on the genome of the basidiomycete Mixia osmundae revealed by mono- and dinucleosome mapping.</title>
        <authorList>
            <person name="Nishida H."/>
            <person name="Kondo S."/>
            <person name="Matsumoto T."/>
            <person name="Suzuki Y."/>
            <person name="Yoshikawa H."/>
            <person name="Taylor T.D."/>
            <person name="Sugiyama J."/>
        </authorList>
    </citation>
    <scope>NUCLEOTIDE SEQUENCE [LARGE SCALE GENOMIC DNA]</scope>
    <source>
        <strain evidence="16">CBS 9802 / IAM 14324 / JCM 22182 / KY 12970</strain>
    </source>
</reference>
<evidence type="ECO:0000256" key="6">
    <source>
        <dbReference type="ARBA" id="ARBA00022989"/>
    </source>
</evidence>
<proteinExistence type="inferred from homology"/>
<keyword evidence="8 13" id="KW-0472">Membrane</keyword>
<dbReference type="GO" id="GO:0019888">
    <property type="term" value="F:protein phosphatase regulator activity"/>
    <property type="evidence" value="ECO:0007669"/>
    <property type="project" value="InterPro"/>
</dbReference>
<feature type="compositionally biased region" description="Polar residues" evidence="12">
    <location>
        <begin position="478"/>
        <end position="487"/>
    </location>
</feature>
<dbReference type="GO" id="GO:0031965">
    <property type="term" value="C:nuclear membrane"/>
    <property type="evidence" value="ECO:0007669"/>
    <property type="project" value="UniProtKB-SubCell"/>
</dbReference>
<keyword evidence="5 13" id="KW-0812">Transmembrane</keyword>
<dbReference type="Proteomes" id="UP000009131">
    <property type="component" value="Unassembled WGS sequence"/>
</dbReference>
<keyword evidence="9" id="KW-0539">Nucleus</keyword>